<keyword evidence="2" id="KW-0472">Membrane</keyword>
<evidence type="ECO:0000256" key="2">
    <source>
        <dbReference type="SAM" id="Phobius"/>
    </source>
</evidence>
<keyword evidence="2" id="KW-0812">Transmembrane</keyword>
<feature type="region of interest" description="Disordered" evidence="1">
    <location>
        <begin position="60"/>
        <end position="86"/>
    </location>
</feature>
<evidence type="ECO:0000313" key="3">
    <source>
        <dbReference type="EMBL" id="GAA3632638.1"/>
    </source>
</evidence>
<evidence type="ECO:0000256" key="1">
    <source>
        <dbReference type="SAM" id="MobiDB-lite"/>
    </source>
</evidence>
<dbReference type="EMBL" id="BAABBE010000004">
    <property type="protein sequence ID" value="GAA3632638.1"/>
    <property type="molecule type" value="Genomic_DNA"/>
</dbReference>
<feature type="transmembrane region" description="Helical" evidence="2">
    <location>
        <begin position="6"/>
        <end position="24"/>
    </location>
</feature>
<keyword evidence="4" id="KW-1185">Reference proteome</keyword>
<evidence type="ECO:0000313" key="4">
    <source>
        <dbReference type="Proteomes" id="UP001500711"/>
    </source>
</evidence>
<protein>
    <submittedName>
        <fullName evidence="3">Uncharacterized protein</fullName>
    </submittedName>
</protein>
<comment type="caution">
    <text evidence="3">The sequence shown here is derived from an EMBL/GenBank/DDBJ whole genome shotgun (WGS) entry which is preliminary data.</text>
</comment>
<gene>
    <name evidence="3" type="ORF">GCM10022267_19370</name>
</gene>
<name>A0ABP7AIE8_9PSEU</name>
<keyword evidence="2" id="KW-1133">Transmembrane helix</keyword>
<proteinExistence type="predicted"/>
<reference evidence="4" key="1">
    <citation type="journal article" date="2019" name="Int. J. Syst. Evol. Microbiol.">
        <title>The Global Catalogue of Microorganisms (GCM) 10K type strain sequencing project: providing services to taxonomists for standard genome sequencing and annotation.</title>
        <authorList>
            <consortium name="The Broad Institute Genomics Platform"/>
            <consortium name="The Broad Institute Genome Sequencing Center for Infectious Disease"/>
            <person name="Wu L."/>
            <person name="Ma J."/>
        </authorList>
    </citation>
    <scope>NUCLEOTIDE SEQUENCE [LARGE SCALE GENOMIC DNA]</scope>
    <source>
        <strain evidence="4">JCM 17494</strain>
    </source>
</reference>
<organism evidence="3 4">
    <name type="scientific">Lentzea roselyniae</name>
    <dbReference type="NCBI Taxonomy" id="531940"/>
    <lineage>
        <taxon>Bacteria</taxon>
        <taxon>Bacillati</taxon>
        <taxon>Actinomycetota</taxon>
        <taxon>Actinomycetes</taxon>
        <taxon>Pseudonocardiales</taxon>
        <taxon>Pseudonocardiaceae</taxon>
        <taxon>Lentzea</taxon>
    </lineage>
</organism>
<dbReference type="Proteomes" id="UP001500711">
    <property type="component" value="Unassembled WGS sequence"/>
</dbReference>
<feature type="compositionally biased region" description="Basic and acidic residues" evidence="1">
    <location>
        <begin position="62"/>
        <end position="72"/>
    </location>
</feature>
<sequence>MVWDATGVVLFVVWLVLPLAYTVVLGRRYVRKARAAAEEAVNAAQEAAWAQADIQDVLDDLAPTHEPHEDVPVRLPTARAADTGELSAIRPPVSVGKHRLDESQLAQGVTS</sequence>
<accession>A0ABP7AIE8</accession>